<evidence type="ECO:0000256" key="4">
    <source>
        <dbReference type="ARBA" id="ARBA00023159"/>
    </source>
</evidence>
<evidence type="ECO:0000256" key="2">
    <source>
        <dbReference type="ARBA" id="ARBA00023015"/>
    </source>
</evidence>
<dbReference type="InterPro" id="IPR020449">
    <property type="entry name" value="Tscrpt_reg_AraC-type_HTH"/>
</dbReference>
<dbReference type="InterPro" id="IPR009057">
    <property type="entry name" value="Homeodomain-like_sf"/>
</dbReference>
<dbReference type="InParanoid" id="A0A317ZGL5"/>
<organism evidence="7 8">
    <name type="scientific">Coraliomargarita sinensis</name>
    <dbReference type="NCBI Taxonomy" id="2174842"/>
    <lineage>
        <taxon>Bacteria</taxon>
        <taxon>Pseudomonadati</taxon>
        <taxon>Verrucomicrobiota</taxon>
        <taxon>Opitutia</taxon>
        <taxon>Puniceicoccales</taxon>
        <taxon>Coraliomargaritaceae</taxon>
        <taxon>Coraliomargarita</taxon>
    </lineage>
</organism>
<dbReference type="Pfam" id="PF12833">
    <property type="entry name" value="HTH_18"/>
    <property type="match status" value="1"/>
</dbReference>
<dbReference type="Proteomes" id="UP000247099">
    <property type="component" value="Unassembled WGS sequence"/>
</dbReference>
<evidence type="ECO:0000259" key="6">
    <source>
        <dbReference type="PROSITE" id="PS01124"/>
    </source>
</evidence>
<evidence type="ECO:0000256" key="1">
    <source>
        <dbReference type="ARBA" id="ARBA00022490"/>
    </source>
</evidence>
<dbReference type="Gene3D" id="1.10.10.60">
    <property type="entry name" value="Homeodomain-like"/>
    <property type="match status" value="2"/>
</dbReference>
<keyword evidence="2" id="KW-0805">Transcription regulation</keyword>
<sequence>MIPRIAGFAISINRLLLHKFALFHYFVTALNKAPGLDFDSLQLVDRPWFPYLCTEIDFWQWKTAGEDHFNFWLALAGDGYLSCDGQAFRIQPGSFFVFSPHQSISAAHYSGPRITRFSAHFFPLRNGERLQQIEGLPHLGGVVDSLASAKRQIDLIMRVALRREDDAVLARKLYEFILQVTGGRTCDALSPAVSEALRVFREDPASVQSIHEFARSMGISRSHFDREFTAQIGQPPRQFLINCKIIEARRYLESSSLRVGEIAEALGYKDIYFFSRQFKQLVGLSPVHYRRGLQV</sequence>
<keyword evidence="1" id="KW-0963">Cytoplasm</keyword>
<evidence type="ECO:0000313" key="8">
    <source>
        <dbReference type="Proteomes" id="UP000247099"/>
    </source>
</evidence>
<keyword evidence="4" id="KW-0010">Activator</keyword>
<reference evidence="7 8" key="1">
    <citation type="submission" date="2018-05" db="EMBL/GenBank/DDBJ databases">
        <title>Coraliomargarita sinensis sp. nov., isolated from a marine solar saltern.</title>
        <authorList>
            <person name="Zhou L.Y."/>
        </authorList>
    </citation>
    <scope>NUCLEOTIDE SEQUENCE [LARGE SCALE GENOMIC DNA]</scope>
    <source>
        <strain evidence="7 8">WN38</strain>
    </source>
</reference>
<dbReference type="InterPro" id="IPR037923">
    <property type="entry name" value="HTH-like"/>
</dbReference>
<dbReference type="InterPro" id="IPR018060">
    <property type="entry name" value="HTH_AraC"/>
</dbReference>
<evidence type="ECO:0000313" key="7">
    <source>
        <dbReference type="EMBL" id="PXA02909.1"/>
    </source>
</evidence>
<proteinExistence type="predicted"/>
<dbReference type="Pfam" id="PF02311">
    <property type="entry name" value="AraC_binding"/>
    <property type="match status" value="1"/>
</dbReference>
<dbReference type="AlphaFoldDB" id="A0A317ZGL5"/>
<dbReference type="InterPro" id="IPR018062">
    <property type="entry name" value="HTH_AraC-typ_CS"/>
</dbReference>
<evidence type="ECO:0000256" key="3">
    <source>
        <dbReference type="ARBA" id="ARBA00023125"/>
    </source>
</evidence>
<dbReference type="PANTHER" id="PTHR46796:SF13">
    <property type="entry name" value="HTH-TYPE TRANSCRIPTIONAL ACTIVATOR RHAS"/>
    <property type="match status" value="1"/>
</dbReference>
<name>A0A317ZGL5_9BACT</name>
<dbReference type="GO" id="GO:0043565">
    <property type="term" value="F:sequence-specific DNA binding"/>
    <property type="evidence" value="ECO:0007669"/>
    <property type="project" value="InterPro"/>
</dbReference>
<dbReference type="SUPFAM" id="SSF46689">
    <property type="entry name" value="Homeodomain-like"/>
    <property type="match status" value="1"/>
</dbReference>
<dbReference type="PANTHER" id="PTHR46796">
    <property type="entry name" value="HTH-TYPE TRANSCRIPTIONAL ACTIVATOR RHAS-RELATED"/>
    <property type="match status" value="1"/>
</dbReference>
<dbReference type="EMBL" id="QHJQ01000016">
    <property type="protein sequence ID" value="PXA02909.1"/>
    <property type="molecule type" value="Genomic_DNA"/>
</dbReference>
<keyword evidence="8" id="KW-1185">Reference proteome</keyword>
<dbReference type="PROSITE" id="PS00041">
    <property type="entry name" value="HTH_ARAC_FAMILY_1"/>
    <property type="match status" value="1"/>
</dbReference>
<dbReference type="PRINTS" id="PR00032">
    <property type="entry name" value="HTHARAC"/>
</dbReference>
<comment type="caution">
    <text evidence="7">The sequence shown here is derived from an EMBL/GenBank/DDBJ whole genome shotgun (WGS) entry which is preliminary data.</text>
</comment>
<feature type="domain" description="HTH araC/xylS-type" evidence="6">
    <location>
        <begin position="194"/>
        <end position="292"/>
    </location>
</feature>
<dbReference type="InterPro" id="IPR050204">
    <property type="entry name" value="AraC_XylS_family_regulators"/>
</dbReference>
<keyword evidence="3" id="KW-0238">DNA-binding</keyword>
<protein>
    <recommendedName>
        <fullName evidence="6">HTH araC/xylS-type domain-containing protein</fullName>
    </recommendedName>
</protein>
<accession>A0A317ZGL5</accession>
<dbReference type="PROSITE" id="PS01124">
    <property type="entry name" value="HTH_ARAC_FAMILY_2"/>
    <property type="match status" value="1"/>
</dbReference>
<gene>
    <name evidence="7" type="ORF">DDZ13_14740</name>
</gene>
<dbReference type="SUPFAM" id="SSF51215">
    <property type="entry name" value="Regulatory protein AraC"/>
    <property type="match status" value="1"/>
</dbReference>
<dbReference type="SMART" id="SM00342">
    <property type="entry name" value="HTH_ARAC"/>
    <property type="match status" value="1"/>
</dbReference>
<dbReference type="GO" id="GO:0003700">
    <property type="term" value="F:DNA-binding transcription factor activity"/>
    <property type="evidence" value="ECO:0007669"/>
    <property type="project" value="InterPro"/>
</dbReference>
<keyword evidence="5" id="KW-0804">Transcription</keyword>
<evidence type="ECO:0000256" key="5">
    <source>
        <dbReference type="ARBA" id="ARBA00023163"/>
    </source>
</evidence>
<dbReference type="InterPro" id="IPR003313">
    <property type="entry name" value="AraC-bd"/>
</dbReference>